<feature type="transmembrane region" description="Helical" evidence="1">
    <location>
        <begin position="12"/>
        <end position="30"/>
    </location>
</feature>
<accession>A0A3L8DYB3</accession>
<gene>
    <name evidence="2" type="ORF">DMN91_001590</name>
</gene>
<evidence type="ECO:0000256" key="1">
    <source>
        <dbReference type="SAM" id="Phobius"/>
    </source>
</evidence>
<proteinExistence type="predicted"/>
<dbReference type="EMBL" id="QOIP01000002">
    <property type="protein sequence ID" value="RLU25434.1"/>
    <property type="molecule type" value="Genomic_DNA"/>
</dbReference>
<sequence length="104" mass="12119">MRTLYLPWMYYFKVVIVIILIFIIEIAIAITKPSLSTNKTENDKESSDTGSNQDNNDTIYFVFLRWIGICIFSVIVICLGYSICKCWNLEILNKMYSLCFLTHS</sequence>
<protein>
    <submittedName>
        <fullName evidence="2">Uncharacterized protein</fullName>
    </submittedName>
</protein>
<keyword evidence="1" id="KW-0472">Membrane</keyword>
<feature type="transmembrane region" description="Helical" evidence="1">
    <location>
        <begin position="59"/>
        <end position="84"/>
    </location>
</feature>
<evidence type="ECO:0000313" key="2">
    <source>
        <dbReference type="EMBL" id="RLU25434.1"/>
    </source>
</evidence>
<reference evidence="2" key="2">
    <citation type="submission" date="2018-07" db="EMBL/GenBank/DDBJ databases">
        <authorList>
            <person name="Mckenzie S.K."/>
            <person name="Kronauer D.J.C."/>
        </authorList>
    </citation>
    <scope>NUCLEOTIDE SEQUENCE</scope>
    <source>
        <strain evidence="2">Clonal line C1</strain>
    </source>
</reference>
<comment type="caution">
    <text evidence="2">The sequence shown here is derived from an EMBL/GenBank/DDBJ whole genome shotgun (WGS) entry which is preliminary data.</text>
</comment>
<keyword evidence="1" id="KW-1133">Transmembrane helix</keyword>
<keyword evidence="1" id="KW-0812">Transmembrane</keyword>
<reference evidence="2" key="1">
    <citation type="journal article" date="2018" name="Genome Res.">
        <title>The genomic architecture and molecular evolution of ant odorant receptors.</title>
        <authorList>
            <person name="McKenzie S.K."/>
            <person name="Kronauer D.J.C."/>
        </authorList>
    </citation>
    <scope>NUCLEOTIDE SEQUENCE [LARGE SCALE GENOMIC DNA]</scope>
    <source>
        <strain evidence="2">Clonal line C1</strain>
    </source>
</reference>
<dbReference type="Proteomes" id="UP000279307">
    <property type="component" value="Chromosome 2"/>
</dbReference>
<organism evidence="2">
    <name type="scientific">Ooceraea biroi</name>
    <name type="common">Clonal raider ant</name>
    <name type="synonym">Cerapachys biroi</name>
    <dbReference type="NCBI Taxonomy" id="2015173"/>
    <lineage>
        <taxon>Eukaryota</taxon>
        <taxon>Metazoa</taxon>
        <taxon>Ecdysozoa</taxon>
        <taxon>Arthropoda</taxon>
        <taxon>Hexapoda</taxon>
        <taxon>Insecta</taxon>
        <taxon>Pterygota</taxon>
        <taxon>Neoptera</taxon>
        <taxon>Endopterygota</taxon>
        <taxon>Hymenoptera</taxon>
        <taxon>Apocrita</taxon>
        <taxon>Aculeata</taxon>
        <taxon>Formicoidea</taxon>
        <taxon>Formicidae</taxon>
        <taxon>Dorylinae</taxon>
        <taxon>Ooceraea</taxon>
    </lineage>
</organism>
<dbReference type="AlphaFoldDB" id="A0A3L8DYB3"/>
<name>A0A3L8DYB3_OOCBI</name>